<evidence type="ECO:0000256" key="3">
    <source>
        <dbReference type="ARBA" id="ARBA00022448"/>
    </source>
</evidence>
<dbReference type="PANTHER" id="PTHR12119">
    <property type="entry name" value="UBIQUINOL-CYTOCHROME C REDUCTASE COMPLEX UBIQUINONE-BINDING PROTEIN QP-C"/>
    <property type="match status" value="1"/>
</dbReference>
<keyword evidence="3 11" id="KW-0813">Transport</keyword>
<comment type="function">
    <text evidence="11">Component of the ubiquinol-cytochrome c oxidoreductase, a multisubunit transmembrane complex that is part of the mitochondrial electron transport chain which drives oxidative phosphorylation. The complex plays an important role in the uptake of multiple carbon sources present in different host niches.</text>
</comment>
<keyword evidence="10 11" id="KW-0472">Membrane</keyword>
<dbReference type="HOGENOM" id="CLU_156007_0_0_1"/>
<keyword evidence="7 11" id="KW-0249">Electron transport</keyword>
<keyword evidence="5 11" id="KW-0812">Transmembrane</keyword>
<reference evidence="12 13" key="1">
    <citation type="submission" date="2014-04" db="EMBL/GenBank/DDBJ databases">
        <title>Evolutionary Origins and Diversification of the Mycorrhizal Mutualists.</title>
        <authorList>
            <consortium name="DOE Joint Genome Institute"/>
            <consortium name="Mycorrhizal Genomics Consortium"/>
            <person name="Kohler A."/>
            <person name="Kuo A."/>
            <person name="Nagy L.G."/>
            <person name="Floudas D."/>
            <person name="Copeland A."/>
            <person name="Barry K.W."/>
            <person name="Cichocki N."/>
            <person name="Veneault-Fourrey C."/>
            <person name="LaButti K."/>
            <person name="Lindquist E.A."/>
            <person name="Lipzen A."/>
            <person name="Lundell T."/>
            <person name="Morin E."/>
            <person name="Murat C."/>
            <person name="Riley R."/>
            <person name="Ohm R."/>
            <person name="Sun H."/>
            <person name="Tunlid A."/>
            <person name="Henrissat B."/>
            <person name="Grigoriev I.V."/>
            <person name="Hibbett D.S."/>
            <person name="Martin F."/>
        </authorList>
    </citation>
    <scope>NUCLEOTIDE SEQUENCE [LARGE SCALE GENOMIC DNA]</scope>
    <source>
        <strain evidence="12 13">Koide BX008</strain>
    </source>
</reference>
<evidence type="ECO:0000256" key="4">
    <source>
        <dbReference type="ARBA" id="ARBA00022660"/>
    </source>
</evidence>
<evidence type="ECO:0000256" key="2">
    <source>
        <dbReference type="ARBA" id="ARBA00007668"/>
    </source>
</evidence>
<dbReference type="Gene3D" id="1.20.5.210">
    <property type="entry name" value="Cytochrome b-c1 complex subunit 8"/>
    <property type="match status" value="1"/>
</dbReference>
<evidence type="ECO:0000256" key="7">
    <source>
        <dbReference type="ARBA" id="ARBA00022982"/>
    </source>
</evidence>
<dbReference type="FunCoup" id="A0A0C2XB15">
    <property type="interactions" value="136"/>
</dbReference>
<evidence type="ECO:0000313" key="12">
    <source>
        <dbReference type="EMBL" id="KIL66013.1"/>
    </source>
</evidence>
<organism evidence="12 13">
    <name type="scientific">Amanita muscaria (strain Koide BX008)</name>
    <dbReference type="NCBI Taxonomy" id="946122"/>
    <lineage>
        <taxon>Eukaryota</taxon>
        <taxon>Fungi</taxon>
        <taxon>Dikarya</taxon>
        <taxon>Basidiomycota</taxon>
        <taxon>Agaricomycotina</taxon>
        <taxon>Agaricomycetes</taxon>
        <taxon>Agaricomycetidae</taxon>
        <taxon>Agaricales</taxon>
        <taxon>Pluteineae</taxon>
        <taxon>Amanitaceae</taxon>
        <taxon>Amanita</taxon>
    </lineage>
</organism>
<dbReference type="AlphaFoldDB" id="A0A0C2XB15"/>
<comment type="similarity">
    <text evidence="2 11">Belongs to the UQCRQ/QCR8 family.</text>
</comment>
<keyword evidence="9 11" id="KW-0496">Mitochondrion</keyword>
<sequence length="101" mass="11487">MKATLARSSDMPGPKTYMMWWGNQGVIKQKGIKQYTISPFQARAAPNWLRSYIFNGYRRLSGEALFFLIPIGIGYGVYTWAKSYDAWTKSKAGHLALEGHH</sequence>
<dbReference type="SUPFAM" id="SSF81508">
    <property type="entry name" value="Ubiquinone-binding protein QP-C of cytochrome bc1 complex (Ubiquinol-cytochrome c reductase)"/>
    <property type="match status" value="1"/>
</dbReference>
<protein>
    <recommendedName>
        <fullName evidence="11">Cytochrome b-c1 complex subunit 8</fullName>
    </recommendedName>
    <alternativeName>
        <fullName evidence="11">Complex III subunit 8</fullName>
    </alternativeName>
</protein>
<evidence type="ECO:0000256" key="1">
    <source>
        <dbReference type="ARBA" id="ARBA00004434"/>
    </source>
</evidence>
<dbReference type="InterPro" id="IPR004205">
    <property type="entry name" value="Cyt_bc1_su8"/>
</dbReference>
<evidence type="ECO:0000313" key="13">
    <source>
        <dbReference type="Proteomes" id="UP000054549"/>
    </source>
</evidence>
<evidence type="ECO:0000256" key="11">
    <source>
        <dbReference type="RuleBase" id="RU368118"/>
    </source>
</evidence>
<dbReference type="InParanoid" id="A0A0C2XB15"/>
<dbReference type="EMBL" id="KN818238">
    <property type="protein sequence ID" value="KIL66013.1"/>
    <property type="molecule type" value="Genomic_DNA"/>
</dbReference>
<gene>
    <name evidence="12" type="ORF">M378DRAFT_161224</name>
</gene>
<dbReference type="PANTHER" id="PTHR12119:SF2">
    <property type="entry name" value="CYTOCHROME B-C1 COMPLEX SUBUNIT 8"/>
    <property type="match status" value="1"/>
</dbReference>
<comment type="subcellular location">
    <subcellularLocation>
        <location evidence="1 11">Mitochondrion inner membrane</location>
        <topology evidence="1 11">Single-pass membrane protein</topology>
    </subcellularLocation>
</comment>
<keyword evidence="4 11" id="KW-0679">Respiratory chain</keyword>
<proteinExistence type="inferred from homology"/>
<dbReference type="OrthoDB" id="6683853at2759"/>
<dbReference type="Pfam" id="PF02939">
    <property type="entry name" value="UcrQ"/>
    <property type="match status" value="1"/>
</dbReference>
<evidence type="ECO:0000256" key="9">
    <source>
        <dbReference type="ARBA" id="ARBA00023128"/>
    </source>
</evidence>
<dbReference type="InterPro" id="IPR036642">
    <property type="entry name" value="Cyt_bc1_su8_sf"/>
</dbReference>
<dbReference type="STRING" id="946122.A0A0C2XB15"/>
<evidence type="ECO:0000256" key="10">
    <source>
        <dbReference type="ARBA" id="ARBA00023136"/>
    </source>
</evidence>
<dbReference type="GO" id="GO:0045275">
    <property type="term" value="C:respiratory chain complex III"/>
    <property type="evidence" value="ECO:0007669"/>
    <property type="project" value="UniProtKB-UniRule"/>
</dbReference>
<dbReference type="GO" id="GO:0006122">
    <property type="term" value="P:mitochondrial electron transport, ubiquinol to cytochrome c"/>
    <property type="evidence" value="ECO:0007669"/>
    <property type="project" value="UniProtKB-UniRule"/>
</dbReference>
<evidence type="ECO:0000256" key="5">
    <source>
        <dbReference type="ARBA" id="ARBA00022692"/>
    </source>
</evidence>
<keyword evidence="8 11" id="KW-1133">Transmembrane helix</keyword>
<evidence type="ECO:0000256" key="6">
    <source>
        <dbReference type="ARBA" id="ARBA00022792"/>
    </source>
</evidence>
<comment type="subunit">
    <text evidence="11">Component of the ubiquinol-cytochrome c oxidoreductase (cytochrome b-c1 complex, complex III, CIII), a multisubunit enzyme composed of 3 respiratory subunits cytochrome b, cytochrome c1 and Rieske protein, 2 core protein subunits, and additional low-molecular weight protein subunits. The complex exists as an obligatory dimer and forms supercomplexes (SCs) in the inner mitochondrial membrane with cytochrome c oxidase (complex IV, CIV).</text>
</comment>
<dbReference type="GO" id="GO:0005743">
    <property type="term" value="C:mitochondrial inner membrane"/>
    <property type="evidence" value="ECO:0007669"/>
    <property type="project" value="UniProtKB-SubCell"/>
</dbReference>
<feature type="transmembrane region" description="Helical" evidence="11">
    <location>
        <begin position="60"/>
        <end position="81"/>
    </location>
</feature>
<accession>A0A0C2XB15</accession>
<evidence type="ECO:0000256" key="8">
    <source>
        <dbReference type="ARBA" id="ARBA00022989"/>
    </source>
</evidence>
<keyword evidence="6 11" id="KW-0999">Mitochondrion inner membrane</keyword>
<name>A0A0C2XB15_AMAMK</name>
<keyword evidence="13" id="KW-1185">Reference proteome</keyword>
<dbReference type="Proteomes" id="UP000054549">
    <property type="component" value="Unassembled WGS sequence"/>
</dbReference>